<keyword evidence="1" id="KW-0812">Transmembrane</keyword>
<feature type="transmembrane region" description="Helical" evidence="1">
    <location>
        <begin position="84"/>
        <end position="101"/>
    </location>
</feature>
<protein>
    <submittedName>
        <fullName evidence="2">Uncharacterized protein</fullName>
    </submittedName>
</protein>
<comment type="caution">
    <text evidence="2">The sequence shown here is derived from an EMBL/GenBank/DDBJ whole genome shotgun (WGS) entry which is preliminary data.</text>
</comment>
<organism evidence="2 3">
    <name type="scientific">Haloferula chungangensis</name>
    <dbReference type="NCBI Taxonomy" id="1048331"/>
    <lineage>
        <taxon>Bacteria</taxon>
        <taxon>Pseudomonadati</taxon>
        <taxon>Verrucomicrobiota</taxon>
        <taxon>Verrucomicrobiia</taxon>
        <taxon>Verrucomicrobiales</taxon>
        <taxon>Verrucomicrobiaceae</taxon>
        <taxon>Haloferula</taxon>
    </lineage>
</organism>
<dbReference type="RefSeq" id="WP_379716674.1">
    <property type="nucleotide sequence ID" value="NZ_JBHTBS010000020.1"/>
</dbReference>
<reference evidence="3" key="1">
    <citation type="journal article" date="2019" name="Int. J. Syst. Evol. Microbiol.">
        <title>The Global Catalogue of Microorganisms (GCM) 10K type strain sequencing project: providing services to taxonomists for standard genome sequencing and annotation.</title>
        <authorList>
            <consortium name="The Broad Institute Genomics Platform"/>
            <consortium name="The Broad Institute Genome Sequencing Center for Infectious Disease"/>
            <person name="Wu L."/>
            <person name="Ma J."/>
        </authorList>
    </citation>
    <scope>NUCLEOTIDE SEQUENCE [LARGE SCALE GENOMIC DNA]</scope>
    <source>
        <strain evidence="3">CGMCC 4.1467</strain>
    </source>
</reference>
<accession>A0ABW2LDA0</accession>
<dbReference type="EMBL" id="JBHTBS010000020">
    <property type="protein sequence ID" value="MFC7339580.1"/>
    <property type="molecule type" value="Genomic_DNA"/>
</dbReference>
<evidence type="ECO:0000313" key="3">
    <source>
        <dbReference type="Proteomes" id="UP001596472"/>
    </source>
</evidence>
<feature type="transmembrane region" description="Helical" evidence="1">
    <location>
        <begin position="54"/>
        <end position="72"/>
    </location>
</feature>
<proteinExistence type="predicted"/>
<keyword evidence="1" id="KW-1133">Transmembrane helix</keyword>
<keyword evidence="3" id="KW-1185">Reference proteome</keyword>
<dbReference type="Proteomes" id="UP001596472">
    <property type="component" value="Unassembled WGS sequence"/>
</dbReference>
<keyword evidence="1" id="KW-0472">Membrane</keyword>
<name>A0ABW2LDA0_9BACT</name>
<evidence type="ECO:0000313" key="2">
    <source>
        <dbReference type="EMBL" id="MFC7339580.1"/>
    </source>
</evidence>
<sequence length="116" mass="12747">MTFSSEYRVQGILGLLQALLIVGGCLFTGVILKARGYPAEFSELPTQLAFVRNWGFLLILIPLGWVILTIWLERHQAAWFSKRWTVATGVGVGLALGWYVLASMARAGSSILQHVG</sequence>
<feature type="transmembrane region" description="Helical" evidence="1">
    <location>
        <begin position="12"/>
        <end position="34"/>
    </location>
</feature>
<gene>
    <name evidence="2" type="ORF">ACFQY0_20490</name>
</gene>
<evidence type="ECO:0000256" key="1">
    <source>
        <dbReference type="SAM" id="Phobius"/>
    </source>
</evidence>